<evidence type="ECO:0000313" key="3">
    <source>
        <dbReference type="EMBL" id="MBD2254234.1"/>
    </source>
</evidence>
<evidence type="ECO:0000313" key="4">
    <source>
        <dbReference type="Proteomes" id="UP000621307"/>
    </source>
</evidence>
<comment type="caution">
    <text evidence="3">The sequence shown here is derived from an EMBL/GenBank/DDBJ whole genome shotgun (WGS) entry which is preliminary data.</text>
</comment>
<evidence type="ECO:0000256" key="1">
    <source>
        <dbReference type="SAM" id="MobiDB-lite"/>
    </source>
</evidence>
<dbReference type="PANTHER" id="PTHR37529:SF1">
    <property type="entry name" value="TRANSPOSASE INSG FOR INSERTION SEQUENCE ELEMENT IS4-RELATED"/>
    <property type="match status" value="1"/>
</dbReference>
<organism evidence="3 4">
    <name type="scientific">Nostoc parmelioides FACHB-3921</name>
    <dbReference type="NCBI Taxonomy" id="2692909"/>
    <lineage>
        <taxon>Bacteria</taxon>
        <taxon>Bacillati</taxon>
        <taxon>Cyanobacteriota</taxon>
        <taxon>Cyanophyceae</taxon>
        <taxon>Nostocales</taxon>
        <taxon>Nostocaceae</taxon>
        <taxon>Nostoc</taxon>
    </lineage>
</organism>
<dbReference type="EMBL" id="JACJQL010000047">
    <property type="protein sequence ID" value="MBD2254234.1"/>
    <property type="molecule type" value="Genomic_DNA"/>
</dbReference>
<gene>
    <name evidence="3" type="ORF">H6G14_23480</name>
</gene>
<dbReference type="Proteomes" id="UP000621307">
    <property type="component" value="Unassembled WGS sequence"/>
</dbReference>
<sequence>MVIRCCLGDVLKNLVSGLSREWTRLGQYWKAPSSSSISEARQRLGCRVMSQLFEKIVRPLGTPQTPGAFLGGLRVMAVDGTVMDVPDSAANTRVFGYPGSRKGTRAAFPKVRLVLLVEAGTHLIVDALMCPYRIGERVRALKLLRSCGQGMLLFFSKLILEILEQKIPPRQGRTNPRVVKKPRSMFPSRKPIHSGAGTKRQPLTFFILNTA</sequence>
<evidence type="ECO:0000259" key="2">
    <source>
        <dbReference type="Pfam" id="PF13006"/>
    </source>
</evidence>
<dbReference type="PANTHER" id="PTHR37529">
    <property type="entry name" value="TRANSPOSASE INSG FOR INSERTION SEQUENCE ELEMENT IS4-RELATED"/>
    <property type="match status" value="1"/>
</dbReference>
<keyword evidence="4" id="KW-1185">Reference proteome</keyword>
<reference evidence="3 4" key="1">
    <citation type="journal article" date="2020" name="ISME J.">
        <title>Comparative genomics reveals insights into cyanobacterial evolution and habitat adaptation.</title>
        <authorList>
            <person name="Chen M.Y."/>
            <person name="Teng W.K."/>
            <person name="Zhao L."/>
            <person name="Hu C.X."/>
            <person name="Zhou Y.K."/>
            <person name="Han B.P."/>
            <person name="Song L.R."/>
            <person name="Shu W.S."/>
        </authorList>
    </citation>
    <scope>NUCLEOTIDE SEQUENCE [LARGE SCALE GENOMIC DNA]</scope>
    <source>
        <strain evidence="3 4">FACHB-3921</strain>
    </source>
</reference>
<proteinExistence type="predicted"/>
<accession>A0ABR8BKZ5</accession>
<feature type="domain" description="Transposase IS4 N-terminal" evidence="2">
    <location>
        <begin position="8"/>
        <end position="54"/>
    </location>
</feature>
<feature type="region of interest" description="Disordered" evidence="1">
    <location>
        <begin position="171"/>
        <end position="193"/>
    </location>
</feature>
<name>A0ABR8BKZ5_9NOSO</name>
<protein>
    <submittedName>
        <fullName evidence="3">Transposase domain-containing protein</fullName>
    </submittedName>
</protein>
<dbReference type="Pfam" id="PF13006">
    <property type="entry name" value="Nterm_IS4"/>
    <property type="match status" value="1"/>
</dbReference>
<dbReference type="InterPro" id="IPR024473">
    <property type="entry name" value="Transposases_IS4_N"/>
</dbReference>